<organism evidence="2 3">
    <name type="scientific">Hyaloscypha variabilis (strain UAMH 11265 / GT02V1 / F)</name>
    <name type="common">Meliniomyces variabilis</name>
    <dbReference type="NCBI Taxonomy" id="1149755"/>
    <lineage>
        <taxon>Eukaryota</taxon>
        <taxon>Fungi</taxon>
        <taxon>Dikarya</taxon>
        <taxon>Ascomycota</taxon>
        <taxon>Pezizomycotina</taxon>
        <taxon>Leotiomycetes</taxon>
        <taxon>Helotiales</taxon>
        <taxon>Hyaloscyphaceae</taxon>
        <taxon>Hyaloscypha</taxon>
        <taxon>Hyaloscypha variabilis</taxon>
    </lineage>
</organism>
<protein>
    <submittedName>
        <fullName evidence="2">Uncharacterized protein</fullName>
    </submittedName>
</protein>
<dbReference type="Proteomes" id="UP000235786">
    <property type="component" value="Unassembled WGS sequence"/>
</dbReference>
<name>A0A2J6QR68_HYAVF</name>
<accession>A0A2J6QR68</accession>
<proteinExistence type="predicted"/>
<evidence type="ECO:0000313" key="2">
    <source>
        <dbReference type="EMBL" id="PMD28744.1"/>
    </source>
</evidence>
<dbReference type="AlphaFoldDB" id="A0A2J6QR68"/>
<feature type="transmembrane region" description="Helical" evidence="1">
    <location>
        <begin position="54"/>
        <end position="73"/>
    </location>
</feature>
<sequence>MTKHNLLRLDPGAREESYVQMVCPLHNPTPQMQKQPTGSRVEQKAKHCFSFTSVQLRFAVIAVLVVVMTGLVGNCPDSTLLTEAMQPQPRLELSLVQRQPRNFEVNTSIERSMAS</sequence>
<evidence type="ECO:0000313" key="3">
    <source>
        <dbReference type="Proteomes" id="UP000235786"/>
    </source>
</evidence>
<dbReference type="EMBL" id="KZ614001">
    <property type="protein sequence ID" value="PMD28744.1"/>
    <property type="molecule type" value="Genomic_DNA"/>
</dbReference>
<reference evidence="2 3" key="1">
    <citation type="submission" date="2016-04" db="EMBL/GenBank/DDBJ databases">
        <title>A degradative enzymes factory behind the ericoid mycorrhizal symbiosis.</title>
        <authorList>
            <consortium name="DOE Joint Genome Institute"/>
            <person name="Martino E."/>
            <person name="Morin E."/>
            <person name="Grelet G."/>
            <person name="Kuo A."/>
            <person name="Kohler A."/>
            <person name="Daghino S."/>
            <person name="Barry K."/>
            <person name="Choi C."/>
            <person name="Cichocki N."/>
            <person name="Clum A."/>
            <person name="Copeland A."/>
            <person name="Hainaut M."/>
            <person name="Haridas S."/>
            <person name="Labutti K."/>
            <person name="Lindquist E."/>
            <person name="Lipzen A."/>
            <person name="Khouja H.-R."/>
            <person name="Murat C."/>
            <person name="Ohm R."/>
            <person name="Olson A."/>
            <person name="Spatafora J."/>
            <person name="Veneault-Fourrey C."/>
            <person name="Henrissat B."/>
            <person name="Grigoriev I."/>
            <person name="Martin F."/>
            <person name="Perotto S."/>
        </authorList>
    </citation>
    <scope>NUCLEOTIDE SEQUENCE [LARGE SCALE GENOMIC DNA]</scope>
    <source>
        <strain evidence="2 3">F</strain>
    </source>
</reference>
<keyword evidence="1" id="KW-0812">Transmembrane</keyword>
<gene>
    <name evidence="2" type="ORF">L207DRAFT_304397</name>
</gene>
<keyword evidence="1" id="KW-0472">Membrane</keyword>
<keyword evidence="3" id="KW-1185">Reference proteome</keyword>
<evidence type="ECO:0000256" key="1">
    <source>
        <dbReference type="SAM" id="Phobius"/>
    </source>
</evidence>
<keyword evidence="1" id="KW-1133">Transmembrane helix</keyword>